<evidence type="ECO:0000313" key="1">
    <source>
        <dbReference type="EMBL" id="KRY20129.1"/>
    </source>
</evidence>
<accession>A0A0V1A5R7</accession>
<dbReference type="AlphaFoldDB" id="A0A0V1A5R7"/>
<keyword evidence="2" id="KW-1185">Reference proteome</keyword>
<gene>
    <name evidence="1" type="ORF">T12_10304</name>
</gene>
<protein>
    <submittedName>
        <fullName evidence="1">Uncharacterized protein</fullName>
    </submittedName>
</protein>
<dbReference type="EMBL" id="JYDQ01000028">
    <property type="protein sequence ID" value="KRY20129.1"/>
    <property type="molecule type" value="Genomic_DNA"/>
</dbReference>
<dbReference type="Proteomes" id="UP000054783">
    <property type="component" value="Unassembled WGS sequence"/>
</dbReference>
<proteinExistence type="predicted"/>
<organism evidence="1 2">
    <name type="scientific">Trichinella patagoniensis</name>
    <dbReference type="NCBI Taxonomy" id="990121"/>
    <lineage>
        <taxon>Eukaryota</taxon>
        <taxon>Metazoa</taxon>
        <taxon>Ecdysozoa</taxon>
        <taxon>Nematoda</taxon>
        <taxon>Enoplea</taxon>
        <taxon>Dorylaimia</taxon>
        <taxon>Trichinellida</taxon>
        <taxon>Trichinellidae</taxon>
        <taxon>Trichinella</taxon>
    </lineage>
</organism>
<reference evidence="1 2" key="1">
    <citation type="submission" date="2015-01" db="EMBL/GenBank/DDBJ databases">
        <title>Evolution of Trichinella species and genotypes.</title>
        <authorList>
            <person name="Korhonen P.K."/>
            <person name="Edoardo P."/>
            <person name="Giuseppe L.R."/>
            <person name="Gasser R.B."/>
        </authorList>
    </citation>
    <scope>NUCLEOTIDE SEQUENCE [LARGE SCALE GENOMIC DNA]</scope>
    <source>
        <strain evidence="1">ISS2496</strain>
    </source>
</reference>
<name>A0A0V1A5R7_9BILA</name>
<evidence type="ECO:0000313" key="2">
    <source>
        <dbReference type="Proteomes" id="UP000054783"/>
    </source>
</evidence>
<dbReference type="OrthoDB" id="10275358at2759"/>
<sequence>MMWTMMNFLTNKFAIIKCAIEVLTCGLFTLTMVHVWGISSLMDSPFVQASFENYNSSSAFGFPENAESAIRNRMEYFAGRDQFLLYSLAKIRCVLLGEN</sequence>
<comment type="caution">
    <text evidence="1">The sequence shown here is derived from an EMBL/GenBank/DDBJ whole genome shotgun (WGS) entry which is preliminary data.</text>
</comment>